<evidence type="ECO:0000313" key="2">
    <source>
        <dbReference type="Proteomes" id="UP000234857"/>
    </source>
</evidence>
<dbReference type="EMBL" id="PKTG01000025">
    <property type="protein sequence ID" value="PLX19576.1"/>
    <property type="molecule type" value="Genomic_DNA"/>
</dbReference>
<protein>
    <submittedName>
        <fullName evidence="1">Uncharacterized protein</fullName>
    </submittedName>
</protein>
<organism evidence="1 2">
    <name type="scientific">Muiribacterium halophilum</name>
    <dbReference type="NCBI Taxonomy" id="2053465"/>
    <lineage>
        <taxon>Bacteria</taxon>
        <taxon>Candidatus Muiribacteriota</taxon>
        <taxon>Candidatus Muiribacteriia</taxon>
        <taxon>Candidatus Muiribacteriales</taxon>
        <taxon>Candidatus Muiribacteriaceae</taxon>
        <taxon>Candidatus Muiribacterium</taxon>
    </lineage>
</organism>
<name>A0A2N5ZLP8_MUIH1</name>
<evidence type="ECO:0000313" key="1">
    <source>
        <dbReference type="EMBL" id="PLX19576.1"/>
    </source>
</evidence>
<dbReference type="Proteomes" id="UP000234857">
    <property type="component" value="Unassembled WGS sequence"/>
</dbReference>
<comment type="caution">
    <text evidence="1">The sequence shown here is derived from an EMBL/GenBank/DDBJ whole genome shotgun (WGS) entry which is preliminary data.</text>
</comment>
<gene>
    <name evidence="1" type="ORF">C0601_01600</name>
</gene>
<proteinExistence type="predicted"/>
<dbReference type="AlphaFoldDB" id="A0A2N5ZLP8"/>
<sequence length="380" mass="45334">MGYQNFFSGKYYLNKALNISEKYTSFEVIYSFMMNILKDVNENSKKENILYVLGRLNPYMFQLDELNSSKKDTYRAILCNSYRVLEKEKEIDLQIKSFLKDHPEDIYSEGVFEKFLYCIMQKKSKPSDEIKDILIKDDIGKIFYDIYFSEKADLVMDRKYFERVRNIALNNNMQYKDIKKIYDYFDEKEDIRIYNMNKEKKIHVSYFLKKIDLADISLKEKTGYIYEYFLDNNEEIDVDKKRVLLERFRKLDQIGDPLMKIERKVSLAILEFKTGEKDKSNKIIKSILDLQKESELDFEVKYMNYLLSKYYLNISELGNALKYALVAGDGFREHLIVKIAGQMAMKKSFKKAQSIIEEYLMSDMNKINAYIKLQRAKDIL</sequence>
<reference evidence="1 2" key="1">
    <citation type="submission" date="2017-11" db="EMBL/GenBank/DDBJ databases">
        <title>Genome-resolved metagenomics identifies genetic mobility, metabolic interactions, and unexpected diversity in perchlorate-reducing communities.</title>
        <authorList>
            <person name="Barnum T.P."/>
            <person name="Figueroa I.A."/>
            <person name="Carlstrom C.I."/>
            <person name="Lucas L.N."/>
            <person name="Engelbrektson A.L."/>
            <person name="Coates J.D."/>
        </authorList>
    </citation>
    <scope>NUCLEOTIDE SEQUENCE [LARGE SCALE GENOMIC DNA]</scope>
    <source>
        <strain evidence="1">BM706</strain>
    </source>
</reference>
<accession>A0A2N5ZLP8</accession>